<evidence type="ECO:0000256" key="1">
    <source>
        <dbReference type="SAM" id="SignalP"/>
    </source>
</evidence>
<dbReference type="GO" id="GO:0016791">
    <property type="term" value="F:phosphatase activity"/>
    <property type="evidence" value="ECO:0007669"/>
    <property type="project" value="TreeGrafter"/>
</dbReference>
<dbReference type="STRING" id="1908237.BEN47_00150"/>
<evidence type="ECO:0008006" key="4">
    <source>
        <dbReference type="Google" id="ProtNLM"/>
    </source>
</evidence>
<dbReference type="Pfam" id="PF00300">
    <property type="entry name" value="His_Phos_1"/>
    <property type="match status" value="1"/>
</dbReference>
<dbReference type="AlphaFoldDB" id="A0A1G1T9T3"/>
<proteinExistence type="predicted"/>
<name>A0A1G1T9T3_9BACT</name>
<dbReference type="Gene3D" id="3.40.50.1240">
    <property type="entry name" value="Phosphoglycerate mutase-like"/>
    <property type="match status" value="1"/>
</dbReference>
<keyword evidence="3" id="KW-1185">Reference proteome</keyword>
<dbReference type="EMBL" id="MDZB01000074">
    <property type="protein sequence ID" value="OGX87622.1"/>
    <property type="molecule type" value="Genomic_DNA"/>
</dbReference>
<dbReference type="PANTHER" id="PTHR48100">
    <property type="entry name" value="BROAD-SPECIFICITY PHOSPHATASE YOR283W-RELATED"/>
    <property type="match status" value="1"/>
</dbReference>
<dbReference type="SMART" id="SM00855">
    <property type="entry name" value="PGAM"/>
    <property type="match status" value="1"/>
</dbReference>
<evidence type="ECO:0000313" key="2">
    <source>
        <dbReference type="EMBL" id="OGX87622.1"/>
    </source>
</evidence>
<organism evidence="2 3">
    <name type="scientific">Hymenobacter lapidarius</name>
    <dbReference type="NCBI Taxonomy" id="1908237"/>
    <lineage>
        <taxon>Bacteria</taxon>
        <taxon>Pseudomonadati</taxon>
        <taxon>Bacteroidota</taxon>
        <taxon>Cytophagia</taxon>
        <taxon>Cytophagales</taxon>
        <taxon>Hymenobacteraceae</taxon>
        <taxon>Hymenobacter</taxon>
    </lineage>
</organism>
<gene>
    <name evidence="2" type="ORF">BEN47_00150</name>
</gene>
<dbReference type="CDD" id="cd07040">
    <property type="entry name" value="HP"/>
    <property type="match status" value="1"/>
</dbReference>
<dbReference type="InterPro" id="IPR013078">
    <property type="entry name" value="His_Pase_superF_clade-1"/>
</dbReference>
<feature type="chain" id="PRO_5009579138" description="Histidine phosphatase family protein" evidence="1">
    <location>
        <begin position="19"/>
        <end position="192"/>
    </location>
</feature>
<sequence>MFLLTGLAALLGSSACRAQVPVAAGKGKAKASLTTIYLMRHGEKDTIGNPADPALTAVGQARAQALRQLLARKRPTAIFTTDTKRTRATVAPLAAAVKVEPEVYNAKETTALAQRLRRDYVGKTVVVVGHSNTLLPLIESLGGTPPVEEIGDNEYDYLFTVRIAEGVLPVVEVRGYGPERKVEGAPKAARMR</sequence>
<dbReference type="SUPFAM" id="SSF53254">
    <property type="entry name" value="Phosphoglycerate mutase-like"/>
    <property type="match status" value="1"/>
</dbReference>
<reference evidence="2 3" key="1">
    <citation type="submission" date="2016-08" db="EMBL/GenBank/DDBJ databases">
        <title>Hymenobacter coccineus sp. nov., Hymenobacter lapidarius sp. nov. and Hymenobacter glacialis sp. nov., isolated from Antarctic soil.</title>
        <authorList>
            <person name="Sedlacek I."/>
            <person name="Kralova S."/>
            <person name="Kyrova K."/>
            <person name="Maslanova I."/>
            <person name="Stankova E."/>
            <person name="Vrbovska V."/>
            <person name="Nemec M."/>
            <person name="Bartak M."/>
            <person name="Svec P."/>
            <person name="Busse H.-J."/>
            <person name="Pantucek R."/>
        </authorList>
    </citation>
    <scope>NUCLEOTIDE SEQUENCE [LARGE SCALE GENOMIC DNA]</scope>
    <source>
        <strain evidence="2 3">CCM 8643</strain>
    </source>
</reference>
<keyword evidence="1" id="KW-0732">Signal</keyword>
<protein>
    <recommendedName>
        <fullName evidence="4">Histidine phosphatase family protein</fullName>
    </recommendedName>
</protein>
<dbReference type="InterPro" id="IPR050275">
    <property type="entry name" value="PGM_Phosphatase"/>
</dbReference>
<dbReference type="PANTHER" id="PTHR48100:SF1">
    <property type="entry name" value="HISTIDINE PHOSPHATASE FAMILY PROTEIN-RELATED"/>
    <property type="match status" value="1"/>
</dbReference>
<evidence type="ECO:0000313" key="3">
    <source>
        <dbReference type="Proteomes" id="UP000176294"/>
    </source>
</evidence>
<comment type="caution">
    <text evidence="2">The sequence shown here is derived from an EMBL/GenBank/DDBJ whole genome shotgun (WGS) entry which is preliminary data.</text>
</comment>
<dbReference type="GO" id="GO:0005737">
    <property type="term" value="C:cytoplasm"/>
    <property type="evidence" value="ECO:0007669"/>
    <property type="project" value="TreeGrafter"/>
</dbReference>
<dbReference type="InterPro" id="IPR029033">
    <property type="entry name" value="His_PPase_superfam"/>
</dbReference>
<accession>A0A1G1T9T3</accession>
<dbReference type="Proteomes" id="UP000176294">
    <property type="component" value="Unassembled WGS sequence"/>
</dbReference>
<feature type="signal peptide" evidence="1">
    <location>
        <begin position="1"/>
        <end position="18"/>
    </location>
</feature>